<keyword evidence="2" id="KW-1185">Reference proteome</keyword>
<reference evidence="1 2" key="1">
    <citation type="submission" date="2016-06" db="EMBL/GenBank/DDBJ databases">
        <title>Genome sequence of Porphyrobacter dokdonensis DSW-74.</title>
        <authorList>
            <person name="Kim J.F."/>
            <person name="Song J.Y."/>
        </authorList>
    </citation>
    <scope>NUCLEOTIDE SEQUENCE [LARGE SCALE GENOMIC DNA]</scope>
    <source>
        <strain evidence="1 2">DSW-74</strain>
    </source>
</reference>
<dbReference type="AlphaFoldDB" id="A0A1A7BGA1"/>
<name>A0A1A7BGA1_9SPHN</name>
<dbReference type="Proteomes" id="UP000092484">
    <property type="component" value="Unassembled WGS sequence"/>
</dbReference>
<evidence type="ECO:0000313" key="2">
    <source>
        <dbReference type="Proteomes" id="UP000092484"/>
    </source>
</evidence>
<comment type="caution">
    <text evidence="1">The sequence shown here is derived from an EMBL/GenBank/DDBJ whole genome shotgun (WGS) entry which is preliminary data.</text>
</comment>
<accession>A0A1A7BGA1</accession>
<evidence type="ECO:0000313" key="1">
    <source>
        <dbReference type="EMBL" id="OBV10766.1"/>
    </source>
</evidence>
<dbReference type="EMBL" id="LZYB01000004">
    <property type="protein sequence ID" value="OBV10766.1"/>
    <property type="molecule type" value="Genomic_DNA"/>
</dbReference>
<organism evidence="1 2">
    <name type="scientific">Erythrobacter dokdonensis DSW-74</name>
    <dbReference type="NCBI Taxonomy" id="1300349"/>
    <lineage>
        <taxon>Bacteria</taxon>
        <taxon>Pseudomonadati</taxon>
        <taxon>Pseudomonadota</taxon>
        <taxon>Alphaproteobacteria</taxon>
        <taxon>Sphingomonadales</taxon>
        <taxon>Erythrobacteraceae</taxon>
        <taxon>Erythrobacter/Porphyrobacter group</taxon>
        <taxon>Erythrobacter</taxon>
    </lineage>
</organism>
<gene>
    <name evidence="1" type="ORF">I603_1979</name>
</gene>
<dbReference type="STRING" id="1300349.I603_1979"/>
<sequence length="61" mass="6820">MKVESVHAREARRGLWTDRRINHGRGCRTSCGANFLPAARLFTGAFVDTGQVLSTGWEEWG</sequence>
<protein>
    <submittedName>
        <fullName evidence="1">Uncharacterized protein</fullName>
    </submittedName>
</protein>
<proteinExistence type="predicted"/>